<evidence type="ECO:0000313" key="2">
    <source>
        <dbReference type="EMBL" id="BBO91812.1"/>
    </source>
</evidence>
<feature type="domain" description="HD/PDEase" evidence="1">
    <location>
        <begin position="75"/>
        <end position="191"/>
    </location>
</feature>
<dbReference type="Pfam" id="PF08668">
    <property type="entry name" value="HDOD"/>
    <property type="match status" value="1"/>
</dbReference>
<organism evidence="2 3">
    <name type="scientific">Desulfosarcina ovata subsp. ovata</name>
    <dbReference type="NCBI Taxonomy" id="2752305"/>
    <lineage>
        <taxon>Bacteria</taxon>
        <taxon>Pseudomonadati</taxon>
        <taxon>Thermodesulfobacteriota</taxon>
        <taxon>Desulfobacteria</taxon>
        <taxon>Desulfobacterales</taxon>
        <taxon>Desulfosarcinaceae</taxon>
        <taxon>Desulfosarcina</taxon>
    </lineage>
</organism>
<dbReference type="InterPro" id="IPR013976">
    <property type="entry name" value="HDOD"/>
</dbReference>
<dbReference type="AlphaFoldDB" id="A0A5K8AGI6"/>
<proteinExistence type="predicted"/>
<dbReference type="EMBL" id="AP021879">
    <property type="protein sequence ID" value="BBO91812.1"/>
    <property type="molecule type" value="Genomic_DNA"/>
</dbReference>
<dbReference type="Gene3D" id="1.20.58.1910">
    <property type="match status" value="1"/>
</dbReference>
<dbReference type="Proteomes" id="UP000422108">
    <property type="component" value="Chromosome"/>
</dbReference>
<evidence type="ECO:0000313" key="3">
    <source>
        <dbReference type="Proteomes" id="UP000422108"/>
    </source>
</evidence>
<sequence length="328" mass="36728">MMLGSNSKAMLTRCQIQVGRQHNTAMHKVPANRERQNAVCNVRRPQSIDAGVLQKIRLTLTKQETAYQNSQADEVFSSLWAHSSRVSRIALTIARAEGCEEVPALLAGLMHDLGKFAYGSYHTDDTPEEKNAVRFAEDILTGTVYEKWIPAVREAILSCYLEGQATTKIGRVLYDADCIDKLGTMGVAQFFAKRALRRQFLDDDLLIRASIELTYAYHSPDTLKTATGRALARLRSVRTRRYFTELLEEWNWLGLGEFNIVEEAIGGIVCVLVVPCACPCGGRLTFESDIQDAVKCRSVVMKYLCTTCGTEKTYSFCLPNVKGLPRKR</sequence>
<reference evidence="2 3" key="1">
    <citation type="submission" date="2019-11" db="EMBL/GenBank/DDBJ databases">
        <title>Comparative genomics of hydrocarbon-degrading Desulfosarcina strains.</title>
        <authorList>
            <person name="Watanabe M."/>
            <person name="Kojima H."/>
            <person name="Fukui M."/>
        </authorList>
    </citation>
    <scope>NUCLEOTIDE SEQUENCE [LARGE SCALE GENOMIC DNA]</scope>
    <source>
        <strain evidence="3">oXyS1</strain>
    </source>
</reference>
<gene>
    <name evidence="2" type="ORF">DSCOOX_49920</name>
</gene>
<name>A0A5K8AGI6_9BACT</name>
<evidence type="ECO:0000259" key="1">
    <source>
        <dbReference type="SMART" id="SM00471"/>
    </source>
</evidence>
<dbReference type="SMART" id="SM00471">
    <property type="entry name" value="HDc"/>
    <property type="match status" value="1"/>
</dbReference>
<dbReference type="CDD" id="cd00077">
    <property type="entry name" value="HDc"/>
    <property type="match status" value="1"/>
</dbReference>
<dbReference type="RefSeq" id="WP_162459114.1">
    <property type="nucleotide sequence ID" value="NZ_AP021879.1"/>
</dbReference>
<keyword evidence="3" id="KW-1185">Reference proteome</keyword>
<protein>
    <recommendedName>
        <fullName evidence="1">HD/PDEase domain-containing protein</fullName>
    </recommendedName>
</protein>
<dbReference type="SUPFAM" id="SSF109604">
    <property type="entry name" value="HD-domain/PDEase-like"/>
    <property type="match status" value="1"/>
</dbReference>
<accession>A0A5K8AGI6</accession>
<dbReference type="InterPro" id="IPR003607">
    <property type="entry name" value="HD/PDEase_dom"/>
</dbReference>
<dbReference type="Gene3D" id="1.10.3210.10">
    <property type="entry name" value="Hypothetical protein af1432"/>
    <property type="match status" value="1"/>
</dbReference>